<name>A0ABP8MWG5_9BACT</name>
<dbReference type="NCBIfam" id="TIGR03486">
    <property type="entry name" value="cas_csx13_C"/>
    <property type="match status" value="1"/>
</dbReference>
<dbReference type="Proteomes" id="UP001500840">
    <property type="component" value="Unassembled WGS sequence"/>
</dbReference>
<dbReference type="EMBL" id="BAABGA010000037">
    <property type="protein sequence ID" value="GAA4456098.1"/>
    <property type="molecule type" value="Genomic_DNA"/>
</dbReference>
<keyword evidence="2" id="KW-1185">Reference proteome</keyword>
<dbReference type="InterPro" id="IPR027811">
    <property type="entry name" value="CRISPR-assoc_Csx13_C"/>
</dbReference>
<protein>
    <submittedName>
        <fullName evidence="1">Type I-MYXAN CRISPR-associated Cas8a1/Cmx1</fullName>
    </submittedName>
</protein>
<proteinExistence type="predicted"/>
<organism evidence="1 2">
    <name type="scientific">Novipirellula rosea</name>
    <dbReference type="NCBI Taxonomy" id="1031540"/>
    <lineage>
        <taxon>Bacteria</taxon>
        <taxon>Pseudomonadati</taxon>
        <taxon>Planctomycetota</taxon>
        <taxon>Planctomycetia</taxon>
        <taxon>Pirellulales</taxon>
        <taxon>Pirellulaceae</taxon>
        <taxon>Novipirellula</taxon>
    </lineage>
</organism>
<dbReference type="NCBIfam" id="TIGR03485">
    <property type="entry name" value="cas_csx13_N"/>
    <property type="match status" value="1"/>
</dbReference>
<comment type="caution">
    <text evidence="1">The sequence shown here is derived from an EMBL/GenBank/DDBJ whole genome shotgun (WGS) entry which is preliminary data.</text>
</comment>
<gene>
    <name evidence="1" type="primary">cas8a1</name>
    <name evidence="1" type="ORF">GCM10023156_30950</name>
</gene>
<evidence type="ECO:0000313" key="2">
    <source>
        <dbReference type="Proteomes" id="UP001500840"/>
    </source>
</evidence>
<evidence type="ECO:0000313" key="1">
    <source>
        <dbReference type="EMBL" id="GAA4456098.1"/>
    </source>
</evidence>
<accession>A0ABP8MWG5</accession>
<dbReference type="InterPro" id="IPR019989">
    <property type="entry name" value="CRISPR-assoc_Csx13_N"/>
</dbReference>
<reference evidence="2" key="1">
    <citation type="journal article" date="2019" name="Int. J. Syst. Evol. Microbiol.">
        <title>The Global Catalogue of Microorganisms (GCM) 10K type strain sequencing project: providing services to taxonomists for standard genome sequencing and annotation.</title>
        <authorList>
            <consortium name="The Broad Institute Genomics Platform"/>
            <consortium name="The Broad Institute Genome Sequencing Center for Infectious Disease"/>
            <person name="Wu L."/>
            <person name="Ma J."/>
        </authorList>
    </citation>
    <scope>NUCLEOTIDE SEQUENCE [LARGE SCALE GENOMIC DNA]</scope>
    <source>
        <strain evidence="2">JCM 17759</strain>
    </source>
</reference>
<sequence>MSKTAKLKTAPPDHLEVSLFDPQMDLLLRAGLGGLATTLQWIERSIQSDQYDEDEIPESWVDEGVPWNLNSDKIRFNFADPEKVEDVFKPIFRIAFGLNERTIDLPTTYIGKQPQSVRINLQRGLLLTFLQHGKTRAGGKSDVTKSIPIEDNQFELTFREIDWYKHQDGYQDLVDKKSGTLSKKTAELPGTLYPGAAVRHNGFAGQTKYEGSVPQLLAAYFAPIGTLALPINRGSAVLLVPDVQDLQLFAVNRRKITPQSYRDCLIGGSGDAVLQLYARLRGDDTQQKLAVASVTAFVFRPTAWATQQKSRVAADKIEPLDARQLEIFRYAKDYFAPRKASRKVTEKSGKGNTAKSIEREEFFWSDSIVRPLIADNLAHRRDWFVGFTKLFVDRDPANGKPFRDRLPFERTGLISMINADVWDKSGQMALVGAVHHALRGRYGQIASETANQKAAMQNRFRSEYDRWRLAFSGAKTADQFRHSICDLFSRVPANKELQANWTDVLPWLDESGWQHARDLALLALASYQGKGAKELAAVAEASEDGDSLAT</sequence>
<dbReference type="RefSeq" id="WP_345323462.1">
    <property type="nucleotide sequence ID" value="NZ_BAABGA010000037.1"/>
</dbReference>